<keyword evidence="1" id="KW-0732">Signal</keyword>
<dbReference type="RefSeq" id="XP_062728858.1">
    <property type="nucleotide sequence ID" value="XM_062873243.1"/>
</dbReference>
<proteinExistence type="predicted"/>
<protein>
    <submittedName>
        <fullName evidence="2">Uncharacterized protein</fullName>
    </submittedName>
</protein>
<evidence type="ECO:0000256" key="1">
    <source>
        <dbReference type="SAM" id="SignalP"/>
    </source>
</evidence>
<evidence type="ECO:0000313" key="2">
    <source>
        <dbReference type="EMBL" id="KAK4639882.1"/>
    </source>
</evidence>
<accession>A0ABR0FAC2</accession>
<name>A0ABR0FAC2_9PEZI</name>
<keyword evidence="3" id="KW-1185">Reference proteome</keyword>
<feature type="signal peptide" evidence="1">
    <location>
        <begin position="1"/>
        <end position="18"/>
    </location>
</feature>
<dbReference type="Proteomes" id="UP001322138">
    <property type="component" value="Unassembled WGS sequence"/>
</dbReference>
<feature type="chain" id="PRO_5047048164" evidence="1">
    <location>
        <begin position="19"/>
        <end position="78"/>
    </location>
</feature>
<evidence type="ECO:0000313" key="3">
    <source>
        <dbReference type="Proteomes" id="UP001322138"/>
    </source>
</evidence>
<dbReference type="GeneID" id="87892661"/>
<reference evidence="2 3" key="1">
    <citation type="journal article" date="2023" name="bioRxiv">
        <title>High-quality genome assemblies of four members of thePodospora anserinaspecies complex.</title>
        <authorList>
            <person name="Ament-Velasquez S.L."/>
            <person name="Vogan A.A."/>
            <person name="Wallerman O."/>
            <person name="Hartmann F."/>
            <person name="Gautier V."/>
            <person name="Silar P."/>
            <person name="Giraud T."/>
            <person name="Johannesson H."/>
        </authorList>
    </citation>
    <scope>NUCLEOTIDE SEQUENCE [LARGE SCALE GENOMIC DNA]</scope>
    <source>
        <strain evidence="2 3">CBS 112042</strain>
    </source>
</reference>
<organism evidence="2 3">
    <name type="scientific">Podospora bellae-mahoneyi</name>
    <dbReference type="NCBI Taxonomy" id="2093777"/>
    <lineage>
        <taxon>Eukaryota</taxon>
        <taxon>Fungi</taxon>
        <taxon>Dikarya</taxon>
        <taxon>Ascomycota</taxon>
        <taxon>Pezizomycotina</taxon>
        <taxon>Sordariomycetes</taxon>
        <taxon>Sordariomycetidae</taxon>
        <taxon>Sordariales</taxon>
        <taxon>Podosporaceae</taxon>
        <taxon>Podospora</taxon>
    </lineage>
</organism>
<dbReference type="EMBL" id="JAFFGZ010000009">
    <property type="protein sequence ID" value="KAK4639882.1"/>
    <property type="molecule type" value="Genomic_DNA"/>
</dbReference>
<comment type="caution">
    <text evidence="2">The sequence shown here is derived from an EMBL/GenBank/DDBJ whole genome shotgun (WGS) entry which is preliminary data.</text>
</comment>
<gene>
    <name evidence="2" type="ORF">QC761_0112870</name>
</gene>
<sequence length="78" mass="8441">MKTTTLYLILTAVAGVLAAPYSEIEAAQLETRATCKSPSICSVFWSGRCEAWCEDKLFSHMTGDGCKGLGAKKCCCRK</sequence>